<dbReference type="EMBL" id="CAJNOK010049368">
    <property type="protein sequence ID" value="CAF1595671.1"/>
    <property type="molecule type" value="Genomic_DNA"/>
</dbReference>
<organism evidence="1 3">
    <name type="scientific">Didymodactylos carnosus</name>
    <dbReference type="NCBI Taxonomy" id="1234261"/>
    <lineage>
        <taxon>Eukaryota</taxon>
        <taxon>Metazoa</taxon>
        <taxon>Spiralia</taxon>
        <taxon>Gnathifera</taxon>
        <taxon>Rotifera</taxon>
        <taxon>Eurotatoria</taxon>
        <taxon>Bdelloidea</taxon>
        <taxon>Philodinida</taxon>
        <taxon>Philodinidae</taxon>
        <taxon>Didymodactylos</taxon>
    </lineage>
</organism>
<proteinExistence type="predicted"/>
<accession>A0A8S2G1S1</accession>
<evidence type="ECO:0000313" key="1">
    <source>
        <dbReference type="EMBL" id="CAF1595671.1"/>
    </source>
</evidence>
<dbReference type="Proteomes" id="UP000677228">
    <property type="component" value="Unassembled WGS sequence"/>
</dbReference>
<feature type="non-terminal residue" evidence="1">
    <location>
        <position position="185"/>
    </location>
</feature>
<reference evidence="1" key="1">
    <citation type="submission" date="2021-02" db="EMBL/GenBank/DDBJ databases">
        <authorList>
            <person name="Nowell W R."/>
        </authorList>
    </citation>
    <scope>NUCLEOTIDE SEQUENCE</scope>
</reference>
<dbReference type="Proteomes" id="UP000682733">
    <property type="component" value="Unassembled WGS sequence"/>
</dbReference>
<dbReference type="EMBL" id="CAJOBA010072946">
    <property type="protein sequence ID" value="CAF4401784.1"/>
    <property type="molecule type" value="Genomic_DNA"/>
</dbReference>
<protein>
    <submittedName>
        <fullName evidence="1">Uncharacterized protein</fullName>
    </submittedName>
</protein>
<sequence length="185" mass="21862">VIKSVIFGDQKNTYPDIYIKSHSSLKTKLMRKPIQDTTERAYTHEDLKLISLAFFIIMSIKVENLSLILIVLLNTIVYVELRHIHLSTSDNYPLHVEYRYISPFNEKFRPSPVFYRQSTKLDSYHLHYKRSNLLFLKPKLINLICSEHFPLQYDDDLLVCLDSNVFKRNANEQRSKRVGWTIAVK</sequence>
<dbReference type="AlphaFoldDB" id="A0A8S2G1S1"/>
<evidence type="ECO:0000313" key="2">
    <source>
        <dbReference type="EMBL" id="CAF4401784.1"/>
    </source>
</evidence>
<name>A0A8S2G1S1_9BILA</name>
<evidence type="ECO:0000313" key="3">
    <source>
        <dbReference type="Proteomes" id="UP000677228"/>
    </source>
</evidence>
<gene>
    <name evidence="1" type="ORF">OVA965_LOCUS41805</name>
    <name evidence="2" type="ORF">TMI583_LOCUS43540</name>
</gene>
<comment type="caution">
    <text evidence="1">The sequence shown here is derived from an EMBL/GenBank/DDBJ whole genome shotgun (WGS) entry which is preliminary data.</text>
</comment>